<evidence type="ECO:0000256" key="2">
    <source>
        <dbReference type="ARBA" id="ARBA00008066"/>
    </source>
</evidence>
<keyword evidence="5" id="KW-0029">Amino-acid transport</keyword>
<accession>A0ABR2VXC8</accession>
<dbReference type="EMBL" id="JASJQH010007470">
    <property type="protein sequence ID" value="KAK9708614.1"/>
    <property type="molecule type" value="Genomic_DNA"/>
</dbReference>
<evidence type="ECO:0000256" key="1">
    <source>
        <dbReference type="ARBA" id="ARBA00004141"/>
    </source>
</evidence>
<feature type="transmembrane region" description="Helical" evidence="8">
    <location>
        <begin position="130"/>
        <end position="149"/>
    </location>
</feature>
<feature type="transmembrane region" description="Helical" evidence="8">
    <location>
        <begin position="78"/>
        <end position="98"/>
    </location>
</feature>
<comment type="subcellular location">
    <subcellularLocation>
        <location evidence="1">Membrane</location>
        <topology evidence="1">Multi-pass membrane protein</topology>
    </subcellularLocation>
</comment>
<keyword evidence="6 8" id="KW-1133">Transmembrane helix</keyword>
<dbReference type="PANTHER" id="PTHR22950">
    <property type="entry name" value="AMINO ACID TRANSPORTER"/>
    <property type="match status" value="1"/>
</dbReference>
<feature type="transmembrane region" description="Helical" evidence="8">
    <location>
        <begin position="52"/>
        <end position="72"/>
    </location>
</feature>
<keyword evidence="4 8" id="KW-0812">Transmembrane</keyword>
<proteinExistence type="inferred from homology"/>
<evidence type="ECO:0000256" key="4">
    <source>
        <dbReference type="ARBA" id="ARBA00022692"/>
    </source>
</evidence>
<feature type="transmembrane region" description="Helical" evidence="8">
    <location>
        <begin position="188"/>
        <end position="211"/>
    </location>
</feature>
<evidence type="ECO:0000256" key="6">
    <source>
        <dbReference type="ARBA" id="ARBA00022989"/>
    </source>
</evidence>
<protein>
    <recommendedName>
        <fullName evidence="9">Amino acid transporter transmembrane domain-containing protein</fullName>
    </recommendedName>
</protein>
<dbReference type="Gene3D" id="1.20.1740.10">
    <property type="entry name" value="Amino acid/polyamine transporter I"/>
    <property type="match status" value="1"/>
</dbReference>
<feature type="transmembrane region" description="Helical" evidence="8">
    <location>
        <begin position="353"/>
        <end position="373"/>
    </location>
</feature>
<evidence type="ECO:0000259" key="9">
    <source>
        <dbReference type="Pfam" id="PF01490"/>
    </source>
</evidence>
<dbReference type="Pfam" id="PF01490">
    <property type="entry name" value="Aa_trans"/>
    <property type="match status" value="1"/>
</dbReference>
<dbReference type="Proteomes" id="UP001479436">
    <property type="component" value="Unassembled WGS sequence"/>
</dbReference>
<keyword evidence="7 8" id="KW-0472">Membrane</keyword>
<evidence type="ECO:0000313" key="10">
    <source>
        <dbReference type="EMBL" id="KAK9708614.1"/>
    </source>
</evidence>
<feature type="transmembrane region" description="Helical" evidence="8">
    <location>
        <begin position="231"/>
        <end position="249"/>
    </location>
</feature>
<evidence type="ECO:0000256" key="5">
    <source>
        <dbReference type="ARBA" id="ARBA00022970"/>
    </source>
</evidence>
<name>A0ABR2VXC8_9FUNG</name>
<feature type="transmembrane region" description="Helical" evidence="8">
    <location>
        <begin position="261"/>
        <end position="288"/>
    </location>
</feature>
<dbReference type="InterPro" id="IPR013057">
    <property type="entry name" value="AA_transpt_TM"/>
</dbReference>
<dbReference type="PANTHER" id="PTHR22950:SF692">
    <property type="entry name" value="TRANSMEMBRANE AMINO ACID TRANSPORTER FAMILY PROTEIN"/>
    <property type="match status" value="1"/>
</dbReference>
<gene>
    <name evidence="10" type="ORF">K7432_009535</name>
</gene>
<comment type="caution">
    <text evidence="10">The sequence shown here is derived from an EMBL/GenBank/DDBJ whole genome shotgun (WGS) entry which is preliminary data.</text>
</comment>
<evidence type="ECO:0000313" key="11">
    <source>
        <dbReference type="Proteomes" id="UP001479436"/>
    </source>
</evidence>
<keyword evidence="3" id="KW-0813">Transport</keyword>
<comment type="similarity">
    <text evidence="2">Belongs to the amino acid/polyamine transporter 2 family.</text>
</comment>
<evidence type="ECO:0000256" key="3">
    <source>
        <dbReference type="ARBA" id="ARBA00022448"/>
    </source>
</evidence>
<evidence type="ECO:0000256" key="8">
    <source>
        <dbReference type="SAM" id="Phobius"/>
    </source>
</evidence>
<keyword evidence="11" id="KW-1185">Reference proteome</keyword>
<feature type="transmembrane region" description="Helical" evidence="8">
    <location>
        <begin position="161"/>
        <end position="181"/>
    </location>
</feature>
<feature type="transmembrane region" description="Helical" evidence="8">
    <location>
        <begin position="410"/>
        <end position="433"/>
    </location>
</feature>
<evidence type="ECO:0000256" key="7">
    <source>
        <dbReference type="ARBA" id="ARBA00023136"/>
    </source>
</evidence>
<reference evidence="10 11" key="1">
    <citation type="submission" date="2023-04" db="EMBL/GenBank/DDBJ databases">
        <title>Genome of Basidiobolus ranarum AG-B5.</title>
        <authorList>
            <person name="Stajich J.E."/>
            <person name="Carter-House D."/>
            <person name="Gryganskyi A."/>
        </authorList>
    </citation>
    <scope>NUCLEOTIDE SEQUENCE [LARGE SCALE GENOMIC DNA]</scope>
    <source>
        <strain evidence="10 11">AG-B5</strain>
    </source>
</reference>
<feature type="domain" description="Amino acid transporter transmembrane" evidence="9">
    <location>
        <begin position="46"/>
        <end position="431"/>
    </location>
</feature>
<feature type="transmembrane region" description="Helical" evidence="8">
    <location>
        <begin position="308"/>
        <end position="332"/>
    </location>
</feature>
<organism evidence="10 11">
    <name type="scientific">Basidiobolus ranarum</name>
    <dbReference type="NCBI Taxonomy" id="34480"/>
    <lineage>
        <taxon>Eukaryota</taxon>
        <taxon>Fungi</taxon>
        <taxon>Fungi incertae sedis</taxon>
        <taxon>Zoopagomycota</taxon>
        <taxon>Entomophthoromycotina</taxon>
        <taxon>Basidiobolomycetes</taxon>
        <taxon>Basidiobolales</taxon>
        <taxon>Basidiobolaceae</taxon>
        <taxon>Basidiobolus</taxon>
    </lineage>
</organism>
<feature type="transmembrane region" description="Helical" evidence="8">
    <location>
        <begin position="379"/>
        <end position="398"/>
    </location>
</feature>
<sequence>MNHSHSNAKREARDNGYVVLNELHEDFIGGYGELDTPFELNENKRTGSNFGAYFNIVCVIAGTGTLQIPFALRQVGWLGIPLIFLGAAVAAYTGVLLIKCLYYKGGARLDGFPAIGEAAFGSFGRMLVNVFYYSILVGGACVYLILSGVNINQIAEAHGSTVSLTTWITVASLIIWAPFVACKSLKEVAILAIFGAVATGIVVVVTVVVGLKDLANQTNFTPTHDLLIVPNIPLALGSIGFSFGGNVIYPHVEETMRNPRAWPRVLFTAMATCCLMYTLIGVVGYWVYGSMTVSPILLNLPIGFATTLATILITLHVIVAAPIYLTSCALELEAILKIDRKYHSPRNEFIFRFLLRTGIMIALTCVGMTVPFVDDLMSLIGALATCMILFILPIVFYWKLFGFKVMGKLEIAWCVFIIIFGIIGCVFGTHAALRKLLLDLALQS</sequence>